<gene>
    <name evidence="1" type="primary">sixA</name>
    <name evidence="1" type="ORF">GCM10023315_18050</name>
</gene>
<sequence length="161" mass="18518">MKTIILVRHAKSSWEYDVIDHDRPLKNRGINDAHTISNKIRKEKLLIDKVLSSDAMRAKTTANIFIENLEINKSNFSLNHGLYDFSGENLLEIIKSSDKTISNLMVFGHNHAITHFVNQYGDKYIDNVPTSGLVVIEFDIDNWIDLKKGKTTKTLFPRDFK</sequence>
<dbReference type="Gene3D" id="3.40.50.1240">
    <property type="entry name" value="Phosphoglycerate mutase-like"/>
    <property type="match status" value="1"/>
</dbReference>
<dbReference type="EMBL" id="BAABJK010000006">
    <property type="protein sequence ID" value="GAA4968924.1"/>
    <property type="molecule type" value="Genomic_DNA"/>
</dbReference>
<comment type="caution">
    <text evidence="1">The sequence shown here is derived from an EMBL/GenBank/DDBJ whole genome shotgun (WGS) entry which is preliminary data.</text>
</comment>
<protein>
    <submittedName>
        <fullName evidence="1">Phosphohistidine phosphatase SixA</fullName>
    </submittedName>
</protein>
<evidence type="ECO:0000313" key="1">
    <source>
        <dbReference type="EMBL" id="GAA4968924.1"/>
    </source>
</evidence>
<evidence type="ECO:0000313" key="2">
    <source>
        <dbReference type="Proteomes" id="UP001501692"/>
    </source>
</evidence>
<dbReference type="PANTHER" id="PTHR47623">
    <property type="entry name" value="OS09G0287300 PROTEIN"/>
    <property type="match status" value="1"/>
</dbReference>
<dbReference type="SUPFAM" id="SSF53254">
    <property type="entry name" value="Phosphoglycerate mutase-like"/>
    <property type="match status" value="1"/>
</dbReference>
<keyword evidence="2" id="KW-1185">Reference proteome</keyword>
<dbReference type="InterPro" id="IPR029033">
    <property type="entry name" value="His_PPase_superfam"/>
</dbReference>
<dbReference type="CDD" id="cd07040">
    <property type="entry name" value="HP"/>
    <property type="match status" value="1"/>
</dbReference>
<name>A0ABP9HE47_9FLAO</name>
<dbReference type="PANTHER" id="PTHR47623:SF1">
    <property type="entry name" value="OS09G0287300 PROTEIN"/>
    <property type="match status" value="1"/>
</dbReference>
<dbReference type="RefSeq" id="WP_345167401.1">
    <property type="nucleotide sequence ID" value="NZ_BAABJK010000006.1"/>
</dbReference>
<dbReference type="Pfam" id="PF00300">
    <property type="entry name" value="His_Phos_1"/>
    <property type="match status" value="1"/>
</dbReference>
<dbReference type="SMART" id="SM00855">
    <property type="entry name" value="PGAM"/>
    <property type="match status" value="1"/>
</dbReference>
<proteinExistence type="predicted"/>
<dbReference type="Proteomes" id="UP001501692">
    <property type="component" value="Unassembled WGS sequence"/>
</dbReference>
<dbReference type="InterPro" id="IPR013078">
    <property type="entry name" value="His_Pase_superF_clade-1"/>
</dbReference>
<organism evidence="1 2">
    <name type="scientific">Algibacter aquimarinus</name>
    <dbReference type="NCBI Taxonomy" id="1136748"/>
    <lineage>
        <taxon>Bacteria</taxon>
        <taxon>Pseudomonadati</taxon>
        <taxon>Bacteroidota</taxon>
        <taxon>Flavobacteriia</taxon>
        <taxon>Flavobacteriales</taxon>
        <taxon>Flavobacteriaceae</taxon>
        <taxon>Algibacter</taxon>
    </lineage>
</organism>
<reference evidence="2" key="1">
    <citation type="journal article" date="2019" name="Int. J. Syst. Evol. Microbiol.">
        <title>The Global Catalogue of Microorganisms (GCM) 10K type strain sequencing project: providing services to taxonomists for standard genome sequencing and annotation.</title>
        <authorList>
            <consortium name="The Broad Institute Genomics Platform"/>
            <consortium name="The Broad Institute Genome Sequencing Center for Infectious Disease"/>
            <person name="Wu L."/>
            <person name="Ma J."/>
        </authorList>
    </citation>
    <scope>NUCLEOTIDE SEQUENCE [LARGE SCALE GENOMIC DNA]</scope>
    <source>
        <strain evidence="2">JCM 18287</strain>
    </source>
</reference>
<accession>A0ABP9HE47</accession>